<reference evidence="1" key="2">
    <citation type="submission" date="2020-11" db="EMBL/GenBank/DDBJ databases">
        <authorList>
            <person name="McCartney M.A."/>
            <person name="Auch B."/>
            <person name="Kono T."/>
            <person name="Mallez S."/>
            <person name="Becker A."/>
            <person name="Gohl D.M."/>
            <person name="Silverstein K.A.T."/>
            <person name="Koren S."/>
            <person name="Bechman K.B."/>
            <person name="Herman A."/>
            <person name="Abrahante J.E."/>
            <person name="Garbe J."/>
        </authorList>
    </citation>
    <scope>NUCLEOTIDE SEQUENCE</scope>
    <source>
        <strain evidence="1">Duluth1</strain>
        <tissue evidence="1">Whole animal</tissue>
    </source>
</reference>
<dbReference type="AlphaFoldDB" id="A0A9D3Y367"/>
<dbReference type="EMBL" id="JAIWYP010000035">
    <property type="protein sequence ID" value="KAH3691472.1"/>
    <property type="molecule type" value="Genomic_DNA"/>
</dbReference>
<name>A0A9D3Y367_DREPO</name>
<reference evidence="1" key="1">
    <citation type="journal article" date="2019" name="bioRxiv">
        <title>The Genome of the Zebra Mussel, Dreissena polymorpha: A Resource for Invasive Species Research.</title>
        <authorList>
            <person name="McCartney M.A."/>
            <person name="Auch B."/>
            <person name="Kono T."/>
            <person name="Mallez S."/>
            <person name="Zhang Y."/>
            <person name="Obille A."/>
            <person name="Becker A."/>
            <person name="Abrahante J.E."/>
            <person name="Garbe J."/>
            <person name="Badalamenti J.P."/>
            <person name="Herman A."/>
            <person name="Mangelson H."/>
            <person name="Liachko I."/>
            <person name="Sullivan S."/>
            <person name="Sone E.D."/>
            <person name="Koren S."/>
            <person name="Silverstein K.A.T."/>
            <person name="Beckman K.B."/>
            <person name="Gohl D.M."/>
        </authorList>
    </citation>
    <scope>NUCLEOTIDE SEQUENCE</scope>
    <source>
        <strain evidence="1">Duluth1</strain>
        <tissue evidence="1">Whole animal</tissue>
    </source>
</reference>
<evidence type="ECO:0000313" key="2">
    <source>
        <dbReference type="Proteomes" id="UP000828390"/>
    </source>
</evidence>
<evidence type="ECO:0000313" key="1">
    <source>
        <dbReference type="EMBL" id="KAH3691472.1"/>
    </source>
</evidence>
<gene>
    <name evidence="1" type="ORF">DPMN_193001</name>
</gene>
<organism evidence="1 2">
    <name type="scientific">Dreissena polymorpha</name>
    <name type="common">Zebra mussel</name>
    <name type="synonym">Mytilus polymorpha</name>
    <dbReference type="NCBI Taxonomy" id="45954"/>
    <lineage>
        <taxon>Eukaryota</taxon>
        <taxon>Metazoa</taxon>
        <taxon>Spiralia</taxon>
        <taxon>Lophotrochozoa</taxon>
        <taxon>Mollusca</taxon>
        <taxon>Bivalvia</taxon>
        <taxon>Autobranchia</taxon>
        <taxon>Heteroconchia</taxon>
        <taxon>Euheterodonta</taxon>
        <taxon>Imparidentia</taxon>
        <taxon>Neoheterodontei</taxon>
        <taxon>Myida</taxon>
        <taxon>Dreissenoidea</taxon>
        <taxon>Dreissenidae</taxon>
        <taxon>Dreissena</taxon>
    </lineage>
</organism>
<protein>
    <submittedName>
        <fullName evidence="1">Uncharacterized protein</fullName>
    </submittedName>
</protein>
<dbReference type="Proteomes" id="UP000828390">
    <property type="component" value="Unassembled WGS sequence"/>
</dbReference>
<sequence>MVNIKTNQDNTSSEVGTNDQILQAAGKAFDNLLSASADKISTHGDMFMDPRTILTIKSVNKKATHITQFLTEKTKRRRQNKRRGYVLSGSGKREETIVLKTSEDHPYLEIYIEDWGLPICDFLTIS</sequence>
<keyword evidence="2" id="KW-1185">Reference proteome</keyword>
<proteinExistence type="predicted"/>
<comment type="caution">
    <text evidence="1">The sequence shown here is derived from an EMBL/GenBank/DDBJ whole genome shotgun (WGS) entry which is preliminary data.</text>
</comment>
<accession>A0A9D3Y367</accession>